<evidence type="ECO:0000256" key="2">
    <source>
        <dbReference type="ARBA" id="ARBA00005019"/>
    </source>
</evidence>
<accession>A0ABS6DQR2</accession>
<evidence type="ECO:0000256" key="10">
    <source>
        <dbReference type="ARBA" id="ARBA00048721"/>
    </source>
</evidence>
<evidence type="ECO:0000259" key="14">
    <source>
        <dbReference type="Pfam" id="PF01966"/>
    </source>
</evidence>
<keyword evidence="9" id="KW-0408">Iron</keyword>
<keyword evidence="3 12" id="KW-0808">Transferase</keyword>
<comment type="similarity">
    <text evidence="12">Belongs to the NadD family.</text>
</comment>
<keyword evidence="12" id="KW-0520">NAD</keyword>
<evidence type="ECO:0000256" key="6">
    <source>
        <dbReference type="ARBA" id="ARBA00022741"/>
    </source>
</evidence>
<evidence type="ECO:0000259" key="13">
    <source>
        <dbReference type="Pfam" id="PF01467"/>
    </source>
</evidence>
<dbReference type="NCBIfam" id="NF005519">
    <property type="entry name" value="PRK07152.1"/>
    <property type="match status" value="1"/>
</dbReference>
<reference evidence="15" key="1">
    <citation type="submission" date="2021-06" db="EMBL/GenBank/DDBJ databases">
        <title>Novel Mycoplasma species detected in California sea lions (Zalophus californianus) from the USA.</title>
        <authorList>
            <person name="Volokhov D.V."/>
            <person name="Furtak V.A."/>
            <person name="Zagorodnyaya T.A."/>
        </authorList>
    </citation>
    <scope>NUCLEOTIDE SEQUENCE [LARGE SCALE GENOMIC DNA]</scope>
    <source>
        <strain evidence="15">CSL 4779</strain>
    </source>
</reference>
<evidence type="ECO:0000256" key="5">
    <source>
        <dbReference type="ARBA" id="ARBA00022723"/>
    </source>
</evidence>
<keyword evidence="6 12" id="KW-0547">Nucleotide-binding</keyword>
<evidence type="ECO:0000256" key="7">
    <source>
        <dbReference type="ARBA" id="ARBA00022801"/>
    </source>
</evidence>
<feature type="domain" description="Cytidyltransferase-like" evidence="13">
    <location>
        <begin position="5"/>
        <end position="164"/>
    </location>
</feature>
<name>A0ABS6DQR2_9MOLU</name>
<comment type="catalytic activity">
    <reaction evidence="11">
        <text>P(1),P(4)-bis(5'-adenosyl) tetraphosphate + H2O = 2 ADP + 2 H(+)</text>
        <dbReference type="Rhea" id="RHEA:24252"/>
        <dbReference type="ChEBI" id="CHEBI:15377"/>
        <dbReference type="ChEBI" id="CHEBI:15378"/>
        <dbReference type="ChEBI" id="CHEBI:58141"/>
        <dbReference type="ChEBI" id="CHEBI:456216"/>
        <dbReference type="EC" id="3.6.1.41"/>
    </reaction>
</comment>
<keyword evidence="5" id="KW-0479">Metal-binding</keyword>
<evidence type="ECO:0000313" key="16">
    <source>
        <dbReference type="Proteomes" id="UP000812267"/>
    </source>
</evidence>
<dbReference type="PANTHER" id="PTHR39321:SF3">
    <property type="entry name" value="PHOSPHOPANTETHEINE ADENYLYLTRANSFERASE"/>
    <property type="match status" value="1"/>
</dbReference>
<dbReference type="HAMAP" id="MF_00244">
    <property type="entry name" value="NaMN_adenylyltr"/>
    <property type="match status" value="1"/>
</dbReference>
<proteinExistence type="inferred from homology"/>
<dbReference type="InterPro" id="IPR003607">
    <property type="entry name" value="HD/PDEase_dom"/>
</dbReference>
<dbReference type="Pfam" id="PF01467">
    <property type="entry name" value="CTP_transf_like"/>
    <property type="match status" value="1"/>
</dbReference>
<evidence type="ECO:0000256" key="8">
    <source>
        <dbReference type="ARBA" id="ARBA00022840"/>
    </source>
</evidence>
<comment type="catalytic activity">
    <reaction evidence="10 12">
        <text>nicotinate beta-D-ribonucleotide + ATP + H(+) = deamido-NAD(+) + diphosphate</text>
        <dbReference type="Rhea" id="RHEA:22860"/>
        <dbReference type="ChEBI" id="CHEBI:15378"/>
        <dbReference type="ChEBI" id="CHEBI:30616"/>
        <dbReference type="ChEBI" id="CHEBI:33019"/>
        <dbReference type="ChEBI" id="CHEBI:57502"/>
        <dbReference type="ChEBI" id="CHEBI:58437"/>
        <dbReference type="EC" id="2.7.7.18"/>
    </reaction>
</comment>
<dbReference type="NCBIfam" id="TIGR00482">
    <property type="entry name" value="nicotinate (nicotinamide) nucleotide adenylyltransferase"/>
    <property type="match status" value="1"/>
</dbReference>
<keyword evidence="4 12" id="KW-0548">Nucleotidyltransferase</keyword>
<keyword evidence="12" id="KW-0662">Pyridine nucleotide biosynthesis</keyword>
<keyword evidence="7" id="KW-0378">Hydrolase</keyword>
<dbReference type="PANTHER" id="PTHR39321">
    <property type="entry name" value="NICOTINATE-NUCLEOTIDE ADENYLYLTRANSFERASE-RELATED"/>
    <property type="match status" value="1"/>
</dbReference>
<dbReference type="Pfam" id="PF01966">
    <property type="entry name" value="HD"/>
    <property type="match status" value="1"/>
</dbReference>
<dbReference type="RefSeq" id="WP_216505118.1">
    <property type="nucleotide sequence ID" value="NZ_JAHMHJ010000001.1"/>
</dbReference>
<evidence type="ECO:0000256" key="1">
    <source>
        <dbReference type="ARBA" id="ARBA00002324"/>
    </source>
</evidence>
<dbReference type="CDD" id="cd02165">
    <property type="entry name" value="NMNAT"/>
    <property type="match status" value="1"/>
</dbReference>
<dbReference type="InterPro" id="IPR005249">
    <property type="entry name" value="YqeK"/>
</dbReference>
<gene>
    <name evidence="12" type="primary">nadD</name>
    <name evidence="15" type="ORF">KQ878_00385</name>
</gene>
<evidence type="ECO:0000313" key="15">
    <source>
        <dbReference type="EMBL" id="MBU4693343.1"/>
    </source>
</evidence>
<dbReference type="NCBIfam" id="TIGR00125">
    <property type="entry name" value="cyt_tran_rel"/>
    <property type="match status" value="1"/>
</dbReference>
<dbReference type="NCBIfam" id="TIGR00488">
    <property type="entry name" value="bis(5'-nucleosyl)-tetraphosphatase (symmetrical) YqeK"/>
    <property type="match status" value="1"/>
</dbReference>
<dbReference type="InterPro" id="IPR006674">
    <property type="entry name" value="HD_domain"/>
</dbReference>
<dbReference type="EMBL" id="JAHMHK010000001">
    <property type="protein sequence ID" value="MBU4693343.1"/>
    <property type="molecule type" value="Genomic_DNA"/>
</dbReference>
<evidence type="ECO:0000256" key="11">
    <source>
        <dbReference type="ARBA" id="ARBA00049417"/>
    </source>
</evidence>
<dbReference type="GO" id="GO:0004515">
    <property type="term" value="F:nicotinate-nucleotide adenylyltransferase activity"/>
    <property type="evidence" value="ECO:0007669"/>
    <property type="project" value="UniProtKB-EC"/>
</dbReference>
<comment type="function">
    <text evidence="1 12">Catalyzes the reversible adenylation of nicotinate mononucleotide (NaMN) to nicotinic acid adenine dinucleotide (NaAD).</text>
</comment>
<protein>
    <recommendedName>
        <fullName evidence="12">Probable nicotinate-nucleotide adenylyltransferase</fullName>
        <ecNumber evidence="12">2.7.7.18</ecNumber>
    </recommendedName>
    <alternativeName>
        <fullName evidence="12">Deamido-NAD(+) diphosphorylase</fullName>
    </alternativeName>
    <alternativeName>
        <fullName evidence="12">Deamido-NAD(+) pyrophosphorylase</fullName>
    </alternativeName>
    <alternativeName>
        <fullName evidence="12">Nicotinate mononucleotide adenylyltransferase</fullName>
        <shortName evidence="12">NaMN adenylyltransferase</shortName>
    </alternativeName>
</protein>
<sequence length="364" mass="41800">MKIGLFGGSFNPVHNGHIKIAKYAYEQLGLDKLIFIPAATNPFKKKQKNVSAQDRIKMIELSIQGCPENFEISEYEIKKGGVSYTYQTIRYFAQKYEFDELFFLIGSDCLPTLHKWEFIEEITKTAKFVVFKRSNNFNKTNIKRFNLLKLNNELYVESSTAIRKGMLSYTDPKVNAFIGQNRLFAKEIVHSTLTALRAKHSVAAAEFSAKLAKANGLTYNQGYFAGLFHDICKEVPEQASREFISSFGLNGFDKIIYPRHKLHQVCGSLWVKHVYMINDQEIVDAIECHTTLKSNLTKLDKILFIADKICDGRAFGGVQKLRQLALDNLEEGFKQVVRVNYEYNKSKGVVFDAEQQKIYDKWME</sequence>
<organism evidence="15 16">
    <name type="scientific">Mycoplasma zalophidermidis</name>
    <dbReference type="NCBI Taxonomy" id="398174"/>
    <lineage>
        <taxon>Bacteria</taxon>
        <taxon>Bacillati</taxon>
        <taxon>Mycoplasmatota</taxon>
        <taxon>Mollicutes</taxon>
        <taxon>Mycoplasmataceae</taxon>
        <taxon>Mycoplasma</taxon>
    </lineage>
</organism>
<dbReference type="CDD" id="cd00077">
    <property type="entry name" value="HDc"/>
    <property type="match status" value="1"/>
</dbReference>
<dbReference type="InterPro" id="IPR005248">
    <property type="entry name" value="NadD/NMNAT"/>
</dbReference>
<dbReference type="EC" id="2.7.7.18" evidence="12"/>
<keyword evidence="8 12" id="KW-0067">ATP-binding</keyword>
<comment type="pathway">
    <text evidence="2 12">Cofactor biosynthesis; NAD(+) biosynthesis; deamido-NAD(+) from nicotinate D-ribonucleotide: step 1/1.</text>
</comment>
<dbReference type="Proteomes" id="UP000812267">
    <property type="component" value="Unassembled WGS sequence"/>
</dbReference>
<evidence type="ECO:0000256" key="4">
    <source>
        <dbReference type="ARBA" id="ARBA00022695"/>
    </source>
</evidence>
<evidence type="ECO:0000256" key="12">
    <source>
        <dbReference type="HAMAP-Rule" id="MF_00244"/>
    </source>
</evidence>
<evidence type="ECO:0000256" key="9">
    <source>
        <dbReference type="ARBA" id="ARBA00023004"/>
    </source>
</evidence>
<comment type="caution">
    <text evidence="15">The sequence shown here is derived from an EMBL/GenBank/DDBJ whole genome shotgun (WGS) entry which is preliminary data.</text>
</comment>
<dbReference type="InterPro" id="IPR004821">
    <property type="entry name" value="Cyt_trans-like"/>
</dbReference>
<evidence type="ECO:0000256" key="3">
    <source>
        <dbReference type="ARBA" id="ARBA00022679"/>
    </source>
</evidence>
<keyword evidence="16" id="KW-1185">Reference proteome</keyword>
<feature type="domain" description="HD" evidence="14">
    <location>
        <begin position="197"/>
        <end position="309"/>
    </location>
</feature>